<evidence type="ECO:0000256" key="3">
    <source>
        <dbReference type="ARBA" id="ARBA00022908"/>
    </source>
</evidence>
<dbReference type="SUPFAM" id="SSF56349">
    <property type="entry name" value="DNA breaking-rejoining enzymes"/>
    <property type="match status" value="1"/>
</dbReference>
<sequence>MAQRKYLNPGEIEALLSATLKMPHPERNHCLILMGYLHGFRASELLGIKMSDIDLQAGNLNIRRLKNGLSTQHPLQKQEMQSIRRWMKQRNKWAEEGCEWLFISRKSASLSRQQFWNIVKKAGQLSSLTVQTHPHMLRHSCGYALAGKGADTRLIQDYLGHRNIHHTVRYTAGSAERFRGIWHVKR</sequence>
<evidence type="ECO:0000256" key="2">
    <source>
        <dbReference type="ARBA" id="ARBA00022558"/>
    </source>
</evidence>
<dbReference type="InterPro" id="IPR011010">
    <property type="entry name" value="DNA_brk_join_enz"/>
</dbReference>
<dbReference type="InterPro" id="IPR050090">
    <property type="entry name" value="Tyrosine_recombinase_XerCD"/>
</dbReference>
<dbReference type="NCBIfam" id="NF007371">
    <property type="entry name" value="PRK09871.1"/>
    <property type="match status" value="1"/>
</dbReference>
<comment type="similarity">
    <text evidence="1">Belongs to the 'phage' integrase family.</text>
</comment>
<dbReference type="AlphaFoldDB" id="A0A8I0CGP5"/>
<keyword evidence="4" id="KW-0805">Transcription regulation</keyword>
<proteinExistence type="inferred from homology"/>
<dbReference type="RefSeq" id="WP_042017766.1">
    <property type="nucleotide sequence ID" value="NZ_CAJSGK010000012.1"/>
</dbReference>
<dbReference type="Proteomes" id="UP000622722">
    <property type="component" value="Unassembled WGS sequence"/>
</dbReference>
<evidence type="ECO:0000256" key="6">
    <source>
        <dbReference type="ARBA" id="ARBA00023172"/>
    </source>
</evidence>
<feature type="domain" description="Tyr recombinase" evidence="7">
    <location>
        <begin position="2"/>
        <end position="183"/>
    </location>
</feature>
<comment type="caution">
    <text evidence="8">The sequence shown here is derived from an EMBL/GenBank/DDBJ whole genome shotgun (WGS) entry which is preliminary data.</text>
</comment>
<dbReference type="NCBIfam" id="NF007370">
    <property type="entry name" value="PRK09870.1"/>
    <property type="match status" value="1"/>
</dbReference>
<dbReference type="InterPro" id="IPR002104">
    <property type="entry name" value="Integrase_catalytic"/>
</dbReference>
<reference evidence="8" key="1">
    <citation type="submission" date="2020-06" db="EMBL/GenBank/DDBJ databases">
        <title>REHAB project genomes.</title>
        <authorList>
            <person name="Shaw L.P."/>
        </authorList>
    </citation>
    <scope>NUCLEOTIDE SEQUENCE</scope>
    <source>
        <strain evidence="8">RHBSTW-00474</strain>
    </source>
</reference>
<dbReference type="PANTHER" id="PTHR30349:SF62">
    <property type="entry name" value="TYPE 1 FIMBRIAE REGULATORY PROTEIN FIMB-RELATED"/>
    <property type="match status" value="1"/>
</dbReference>
<keyword evidence="3" id="KW-0229">DNA integration</keyword>
<organism evidence="8 9">
    <name type="scientific">Escherichia coli</name>
    <dbReference type="NCBI Taxonomy" id="562"/>
    <lineage>
        <taxon>Bacteria</taxon>
        <taxon>Pseudomonadati</taxon>
        <taxon>Pseudomonadota</taxon>
        <taxon>Gammaproteobacteria</taxon>
        <taxon>Enterobacterales</taxon>
        <taxon>Enterobacteriaceae</taxon>
        <taxon>Escherichia</taxon>
    </lineage>
</organism>
<dbReference type="PANTHER" id="PTHR30349">
    <property type="entry name" value="PHAGE INTEGRASE-RELATED"/>
    <property type="match status" value="1"/>
</dbReference>
<dbReference type="Pfam" id="PF00589">
    <property type="entry name" value="Phage_integrase"/>
    <property type="match status" value="1"/>
</dbReference>
<accession>A0A8I0CGP5</accession>
<dbReference type="Gene3D" id="1.10.443.10">
    <property type="entry name" value="Intergrase catalytic core"/>
    <property type="match status" value="1"/>
</dbReference>
<keyword evidence="5" id="KW-0804">Transcription</keyword>
<dbReference type="GO" id="GO:0015074">
    <property type="term" value="P:DNA integration"/>
    <property type="evidence" value="ECO:0007669"/>
    <property type="project" value="UniProtKB-KW"/>
</dbReference>
<evidence type="ECO:0000313" key="8">
    <source>
        <dbReference type="EMBL" id="MBA7721665.1"/>
    </source>
</evidence>
<evidence type="ECO:0000313" key="9">
    <source>
        <dbReference type="Proteomes" id="UP000622722"/>
    </source>
</evidence>
<gene>
    <name evidence="8" type="ORF">HV209_24495</name>
</gene>
<dbReference type="PROSITE" id="PS51898">
    <property type="entry name" value="TYR_RECOMBINASE"/>
    <property type="match status" value="1"/>
</dbReference>
<evidence type="ECO:0000256" key="5">
    <source>
        <dbReference type="ARBA" id="ARBA00023163"/>
    </source>
</evidence>
<keyword evidence="2" id="KW-1029">Fimbrium biogenesis</keyword>
<dbReference type="EMBL" id="JABXPW010000010">
    <property type="protein sequence ID" value="MBA7721665.1"/>
    <property type="molecule type" value="Genomic_DNA"/>
</dbReference>
<dbReference type="GO" id="GO:0006310">
    <property type="term" value="P:DNA recombination"/>
    <property type="evidence" value="ECO:0007669"/>
    <property type="project" value="UniProtKB-KW"/>
</dbReference>
<protein>
    <submittedName>
        <fullName evidence="8">Tyrosine-type recombinase/integrase</fullName>
    </submittedName>
</protein>
<keyword evidence="6" id="KW-0233">DNA recombination</keyword>
<evidence type="ECO:0000259" key="7">
    <source>
        <dbReference type="PROSITE" id="PS51898"/>
    </source>
</evidence>
<name>A0A8I0CGP5_ECOLX</name>
<dbReference type="InterPro" id="IPR013762">
    <property type="entry name" value="Integrase-like_cat_sf"/>
</dbReference>
<evidence type="ECO:0000256" key="4">
    <source>
        <dbReference type="ARBA" id="ARBA00023015"/>
    </source>
</evidence>
<evidence type="ECO:0000256" key="1">
    <source>
        <dbReference type="ARBA" id="ARBA00008857"/>
    </source>
</evidence>
<dbReference type="GO" id="GO:0003677">
    <property type="term" value="F:DNA binding"/>
    <property type="evidence" value="ECO:0007669"/>
    <property type="project" value="InterPro"/>
</dbReference>